<dbReference type="RefSeq" id="XP_001016018.2">
    <property type="nucleotide sequence ID" value="XM_001016018.2"/>
</dbReference>
<dbReference type="InterPro" id="IPR029151">
    <property type="entry name" value="Sensor-like_sf"/>
</dbReference>
<organism evidence="3 4">
    <name type="scientific">Tetrahymena thermophila (strain SB210)</name>
    <dbReference type="NCBI Taxonomy" id="312017"/>
    <lineage>
        <taxon>Eukaryota</taxon>
        <taxon>Sar</taxon>
        <taxon>Alveolata</taxon>
        <taxon>Ciliophora</taxon>
        <taxon>Intramacronucleata</taxon>
        <taxon>Oligohymenophorea</taxon>
        <taxon>Hymenostomatida</taxon>
        <taxon>Tetrahymenina</taxon>
        <taxon>Tetrahymenidae</taxon>
        <taxon>Tetrahymena</taxon>
    </lineage>
</organism>
<protein>
    <submittedName>
        <fullName evidence="3">Tetratricopeptide repeat protein</fullName>
    </submittedName>
</protein>
<keyword evidence="2" id="KW-0812">Transmembrane</keyword>
<dbReference type="KEGG" id="tet:TTHERM_00275770"/>
<accession>I7M199</accession>
<dbReference type="AlphaFoldDB" id="I7M199"/>
<feature type="region of interest" description="Disordered" evidence="1">
    <location>
        <begin position="633"/>
        <end position="652"/>
    </location>
</feature>
<keyword evidence="4" id="KW-1185">Reference proteome</keyword>
<dbReference type="GeneID" id="7822677"/>
<dbReference type="InterPro" id="IPR011990">
    <property type="entry name" value="TPR-like_helical_dom_sf"/>
</dbReference>
<evidence type="ECO:0000256" key="1">
    <source>
        <dbReference type="SAM" id="MobiDB-lite"/>
    </source>
</evidence>
<keyword evidence="2" id="KW-1133">Transmembrane helix</keyword>
<name>I7M199_TETTS</name>
<dbReference type="InParanoid" id="I7M199"/>
<sequence>MKRVIDFAKIVCSKTNSKSYCLIPKFNIIHQVFGSICIPMVLGVAILLIVQYQYTQMVIENWKSLSEDSIMVFEKQKLYNYVSANKAIADIQFQDISSDIYVLSKFYNKVQSGQVKSNPNSLYQKCSMRDFQTSNLECPQHIQKEYSLNRNYVDLWFHRTAHIESQLNPIEKNLLQTNLVFITLAKGFYSVRKNSLLDEQWIYNTFNNSLMIGSPASTISLDFYYQDCMQGKYQEPYDPRCRPWYKQAMQNEGIQFEQPYVYAFDNSIGMTSSSKILDGNNQIQSVISIDFGITNLVNDVFSLQDQNDPSSIYEAYSVFFHKQNRTIFYHRYWNRSSGDLYNWADLEYNETSGYPKSESIDFSDQLTKAILQSNSVDNFYNFNQIQNSSLFLNFAKNDRNYTALVYPVEAYSVNQKLQIEMIQVMFIARVQRNIVDLILQDILKYNKLLEALAIVEICFVSIILIISLCHFTAVLMHQIATPLDQLTNFLKHSSLLIKQHKTNEIVQINNQLQIHQKQPQINQSLAFSTQLRFHQQTIFSQQLRDSFASNQALNCFPEYCKNKYLTIPQQIKDKSQFKYNSPSPNFQPFTLITRRFSNTDFKMDNQLYSLPTKNLDNDKAFSPKKKETQFAQKQRRLTENQQQNSNRNKETQLESSIKLIDYYNCQKMGDISQLKSQFKEFSVIKKTFKILANIIQFQREGFYASDNTESLLKFTKAYKIFNKIQNQQALALCLYNIGKLHSESRRYNEATESYQLSQQICLQQLGYNDVVSFQRALQQGNINNDQFYLNLLKNTCQNFGLLLKQQVQDSIISQQSINSVKRSAKKNIQTFDPNQTIQDYDYSNLQKEFIKIASLSLKLLQLTIDLENKSNPINKFNLQLTQTDIAELLVYLGDVSQSLIKINQVQDQLYYENNQASCNEEIQIQLQFKKENKIYSQQLNQLETNFLFIRGIIQMKRRQYFQAANLFTDMIENSISCDPQKKLLALSMIHICFFNAQLNTKSILKFLLKEQHIYFDSLLQSALLNRFQLPPLNSSAQDKQELCQIEQTSFDVSLIFQTPSFQSQIQKEFENYQLNFLDWLIKFFLQPQKDRLSILNCYEEDQEPFSSQIDTIQHLSVFYGDKTLKIIAQEYQRLYKEFQSKFKRAGLTQQYIFQISS</sequence>
<dbReference type="SUPFAM" id="SSF103190">
    <property type="entry name" value="Sensory domain-like"/>
    <property type="match status" value="1"/>
</dbReference>
<reference evidence="4" key="1">
    <citation type="journal article" date="2006" name="PLoS Biol.">
        <title>Macronuclear genome sequence of the ciliate Tetrahymena thermophila, a model eukaryote.</title>
        <authorList>
            <person name="Eisen J.A."/>
            <person name="Coyne R.S."/>
            <person name="Wu M."/>
            <person name="Wu D."/>
            <person name="Thiagarajan M."/>
            <person name="Wortman J.R."/>
            <person name="Badger J.H."/>
            <person name="Ren Q."/>
            <person name="Amedeo P."/>
            <person name="Jones K.M."/>
            <person name="Tallon L.J."/>
            <person name="Delcher A.L."/>
            <person name="Salzberg S.L."/>
            <person name="Silva J.C."/>
            <person name="Haas B.J."/>
            <person name="Majoros W.H."/>
            <person name="Farzad M."/>
            <person name="Carlton J.M."/>
            <person name="Smith R.K. Jr."/>
            <person name="Garg J."/>
            <person name="Pearlman R.E."/>
            <person name="Karrer K.M."/>
            <person name="Sun L."/>
            <person name="Manning G."/>
            <person name="Elde N.C."/>
            <person name="Turkewitz A.P."/>
            <person name="Asai D.J."/>
            <person name="Wilkes D.E."/>
            <person name="Wang Y."/>
            <person name="Cai H."/>
            <person name="Collins K."/>
            <person name="Stewart B.A."/>
            <person name="Lee S.R."/>
            <person name="Wilamowska K."/>
            <person name="Weinberg Z."/>
            <person name="Ruzzo W.L."/>
            <person name="Wloga D."/>
            <person name="Gaertig J."/>
            <person name="Frankel J."/>
            <person name="Tsao C.-C."/>
            <person name="Gorovsky M.A."/>
            <person name="Keeling P.J."/>
            <person name="Waller R.F."/>
            <person name="Patron N.J."/>
            <person name="Cherry J.M."/>
            <person name="Stover N.A."/>
            <person name="Krieger C.J."/>
            <person name="del Toro C."/>
            <person name="Ryder H.F."/>
            <person name="Williamson S.C."/>
            <person name="Barbeau R.A."/>
            <person name="Hamilton E.P."/>
            <person name="Orias E."/>
        </authorList>
    </citation>
    <scope>NUCLEOTIDE SEQUENCE [LARGE SCALE GENOMIC DNA]</scope>
    <source>
        <strain evidence="4">SB210</strain>
    </source>
</reference>
<dbReference type="SUPFAM" id="SSF48452">
    <property type="entry name" value="TPR-like"/>
    <property type="match status" value="1"/>
</dbReference>
<evidence type="ECO:0000313" key="3">
    <source>
        <dbReference type="EMBL" id="EAR95773.2"/>
    </source>
</evidence>
<dbReference type="EMBL" id="GG662703">
    <property type="protein sequence ID" value="EAR95773.2"/>
    <property type="molecule type" value="Genomic_DNA"/>
</dbReference>
<feature type="transmembrane region" description="Helical" evidence="2">
    <location>
        <begin position="28"/>
        <end position="50"/>
    </location>
</feature>
<feature type="transmembrane region" description="Helical" evidence="2">
    <location>
        <begin position="451"/>
        <end position="476"/>
    </location>
</feature>
<dbReference type="Proteomes" id="UP000009168">
    <property type="component" value="Unassembled WGS sequence"/>
</dbReference>
<gene>
    <name evidence="3" type="ORF">TTHERM_00275770</name>
</gene>
<evidence type="ECO:0000256" key="2">
    <source>
        <dbReference type="SAM" id="Phobius"/>
    </source>
</evidence>
<evidence type="ECO:0000313" key="4">
    <source>
        <dbReference type="Proteomes" id="UP000009168"/>
    </source>
</evidence>
<proteinExistence type="predicted"/>
<dbReference type="Gene3D" id="3.30.450.20">
    <property type="entry name" value="PAS domain"/>
    <property type="match status" value="1"/>
</dbReference>
<dbReference type="Gene3D" id="1.25.40.10">
    <property type="entry name" value="Tetratricopeptide repeat domain"/>
    <property type="match status" value="1"/>
</dbReference>
<keyword evidence="2" id="KW-0472">Membrane</keyword>